<dbReference type="EMBL" id="VCHX02000047">
    <property type="protein sequence ID" value="TPQ23475.1"/>
    <property type="molecule type" value="Genomic_DNA"/>
</dbReference>
<dbReference type="PANTHER" id="PTHR24421:SF10">
    <property type="entry name" value="NITRATE_NITRITE SENSOR PROTEIN NARQ"/>
    <property type="match status" value="1"/>
</dbReference>
<feature type="transmembrane region" description="Helical" evidence="9">
    <location>
        <begin position="87"/>
        <end position="111"/>
    </location>
</feature>
<accession>A0A505DQJ5</accession>
<evidence type="ECO:0000256" key="4">
    <source>
        <dbReference type="ARBA" id="ARBA00022679"/>
    </source>
</evidence>
<evidence type="ECO:0000313" key="12">
    <source>
        <dbReference type="EMBL" id="TPQ23475.1"/>
    </source>
</evidence>
<feature type="transmembrane region" description="Helical" evidence="9">
    <location>
        <begin position="117"/>
        <end position="135"/>
    </location>
</feature>
<keyword evidence="6" id="KW-0418">Kinase</keyword>
<evidence type="ECO:0000256" key="3">
    <source>
        <dbReference type="ARBA" id="ARBA00022553"/>
    </source>
</evidence>
<gene>
    <name evidence="12" type="ORF">FGD71_004470</name>
</gene>
<protein>
    <recommendedName>
        <fullName evidence="2">histidine kinase</fullName>
        <ecNumber evidence="2">2.7.13.3</ecNumber>
    </recommendedName>
</protein>
<dbReference type="CDD" id="cd16917">
    <property type="entry name" value="HATPase_UhpB-NarQ-NarX-like"/>
    <property type="match status" value="1"/>
</dbReference>
<dbReference type="GO" id="GO:0000155">
    <property type="term" value="F:phosphorelay sensor kinase activity"/>
    <property type="evidence" value="ECO:0007669"/>
    <property type="project" value="InterPro"/>
</dbReference>
<keyword evidence="7" id="KW-0067">ATP-binding</keyword>
<keyword evidence="13" id="KW-1185">Reference proteome</keyword>
<feature type="transmembrane region" description="Helical" evidence="9">
    <location>
        <begin position="31"/>
        <end position="51"/>
    </location>
</feature>
<keyword evidence="9" id="KW-0812">Transmembrane</keyword>
<comment type="caution">
    <text evidence="12">The sequence shown here is derived from an EMBL/GenBank/DDBJ whole genome shotgun (WGS) entry which is preliminary data.</text>
</comment>
<evidence type="ECO:0000256" key="6">
    <source>
        <dbReference type="ARBA" id="ARBA00022777"/>
    </source>
</evidence>
<dbReference type="SUPFAM" id="SSF55874">
    <property type="entry name" value="ATPase domain of HSP90 chaperone/DNA topoisomerase II/histidine kinase"/>
    <property type="match status" value="1"/>
</dbReference>
<evidence type="ECO:0000256" key="1">
    <source>
        <dbReference type="ARBA" id="ARBA00000085"/>
    </source>
</evidence>
<dbReference type="Pfam" id="PF07730">
    <property type="entry name" value="HisKA_3"/>
    <property type="match status" value="1"/>
</dbReference>
<evidence type="ECO:0000313" key="13">
    <source>
        <dbReference type="Proteomes" id="UP000317378"/>
    </source>
</evidence>
<evidence type="ECO:0000259" key="10">
    <source>
        <dbReference type="Pfam" id="PF02518"/>
    </source>
</evidence>
<dbReference type="PANTHER" id="PTHR24421">
    <property type="entry name" value="NITRATE/NITRITE SENSOR PROTEIN NARX-RELATED"/>
    <property type="match status" value="1"/>
</dbReference>
<dbReference type="GO" id="GO:0016020">
    <property type="term" value="C:membrane"/>
    <property type="evidence" value="ECO:0007669"/>
    <property type="project" value="InterPro"/>
</dbReference>
<feature type="transmembrane region" description="Helical" evidence="9">
    <location>
        <begin position="63"/>
        <end position="80"/>
    </location>
</feature>
<keyword evidence="4" id="KW-0808">Transferase</keyword>
<evidence type="ECO:0000256" key="9">
    <source>
        <dbReference type="SAM" id="Phobius"/>
    </source>
</evidence>
<dbReference type="Gene3D" id="3.30.565.10">
    <property type="entry name" value="Histidine kinase-like ATPase, C-terminal domain"/>
    <property type="match status" value="1"/>
</dbReference>
<reference evidence="12 13" key="1">
    <citation type="submission" date="2019-06" db="EMBL/GenBank/DDBJ databases">
        <title>Streptomyces sporangiiformans sp. nov., a novel actinomycete isolated from soil in Mount Song.</title>
        <authorList>
            <person name="Han L."/>
        </authorList>
    </citation>
    <scope>NUCLEOTIDE SEQUENCE [LARGE SCALE GENOMIC DNA]</scope>
    <source>
        <strain evidence="12 13">NEAU-SSA 1</strain>
    </source>
</reference>
<keyword evidence="9" id="KW-1133">Transmembrane helix</keyword>
<evidence type="ECO:0000256" key="7">
    <source>
        <dbReference type="ARBA" id="ARBA00022840"/>
    </source>
</evidence>
<organism evidence="12 13">
    <name type="scientific">Streptomyces sporangiiformans</name>
    <dbReference type="NCBI Taxonomy" id="2315329"/>
    <lineage>
        <taxon>Bacteria</taxon>
        <taxon>Bacillati</taxon>
        <taxon>Actinomycetota</taxon>
        <taxon>Actinomycetes</taxon>
        <taxon>Kitasatosporales</taxon>
        <taxon>Streptomycetaceae</taxon>
        <taxon>Streptomyces</taxon>
    </lineage>
</organism>
<dbReference type="EC" id="2.7.13.3" evidence="2"/>
<evidence type="ECO:0000259" key="11">
    <source>
        <dbReference type="Pfam" id="PF07730"/>
    </source>
</evidence>
<evidence type="ECO:0000256" key="8">
    <source>
        <dbReference type="ARBA" id="ARBA00023012"/>
    </source>
</evidence>
<comment type="catalytic activity">
    <reaction evidence="1">
        <text>ATP + protein L-histidine = ADP + protein N-phospho-L-histidine.</text>
        <dbReference type="EC" id="2.7.13.3"/>
    </reaction>
</comment>
<proteinExistence type="predicted"/>
<evidence type="ECO:0000256" key="2">
    <source>
        <dbReference type="ARBA" id="ARBA00012438"/>
    </source>
</evidence>
<dbReference type="Pfam" id="PF02518">
    <property type="entry name" value="HATPase_c"/>
    <property type="match status" value="1"/>
</dbReference>
<keyword evidence="9" id="KW-0472">Membrane</keyword>
<dbReference type="InterPro" id="IPR050482">
    <property type="entry name" value="Sensor_HK_TwoCompSys"/>
</dbReference>
<sequence>MAKRTHVSLRRLGRSTVTGVKCPIRWLGRGVVLDILLVVMLVVFNVYVAVWSGLPQEGRPGCGPWAGLVLQVVVALAMLARRTRPLAVLGVVAVSAVVMSLSMWLVPGWFLASADGAGVWVPSATPFAAYSAVVFSARPRVAWVLTGVLTLLATRLWALSFAVTASGLVLTAVPALLGMYVGARRGLIAVLTERAERAERERVLVAEQARAEERVRLAGEMHDVVTHRVSLMVLQAGALCVTASDAHARAEAEALRAAGCQALEELRDLVGVLRSPRSAVKVVGTAERDVSGSGPGLAMLVAESRAVGMEVEFREVGDGSVLAPVVARTAHRIVQEALTNVRKHAPGGSVRVDVRYEVDRVRLLVRNTAPTKPGDVELAASGSGSGLSGLRQRTELVGGTFASGPLPDGGFTVESALPTYVPTTKTWIRSGQPAASGLWGDDD</sequence>
<dbReference type="Gene3D" id="1.20.5.1930">
    <property type="match status" value="1"/>
</dbReference>
<dbReference type="InterPro" id="IPR011712">
    <property type="entry name" value="Sig_transdc_His_kin_sub3_dim/P"/>
</dbReference>
<name>A0A505DQJ5_9ACTN</name>
<dbReference type="InterPro" id="IPR003594">
    <property type="entry name" value="HATPase_dom"/>
</dbReference>
<dbReference type="GO" id="GO:0046983">
    <property type="term" value="F:protein dimerization activity"/>
    <property type="evidence" value="ECO:0007669"/>
    <property type="project" value="InterPro"/>
</dbReference>
<feature type="domain" description="Histidine kinase/HSP90-like ATPase" evidence="10">
    <location>
        <begin position="328"/>
        <end position="418"/>
    </location>
</feature>
<dbReference type="OrthoDB" id="227596at2"/>
<dbReference type="GO" id="GO:0005524">
    <property type="term" value="F:ATP binding"/>
    <property type="evidence" value="ECO:0007669"/>
    <property type="project" value="UniProtKB-KW"/>
</dbReference>
<evidence type="ECO:0000256" key="5">
    <source>
        <dbReference type="ARBA" id="ARBA00022741"/>
    </source>
</evidence>
<dbReference type="Proteomes" id="UP000317378">
    <property type="component" value="Unassembled WGS sequence"/>
</dbReference>
<keyword evidence="8" id="KW-0902">Two-component regulatory system</keyword>
<keyword evidence="3" id="KW-0597">Phosphoprotein</keyword>
<feature type="transmembrane region" description="Helical" evidence="9">
    <location>
        <begin position="165"/>
        <end position="183"/>
    </location>
</feature>
<dbReference type="AlphaFoldDB" id="A0A505DQJ5"/>
<feature type="domain" description="Signal transduction histidine kinase subgroup 3 dimerisation and phosphoacceptor" evidence="11">
    <location>
        <begin position="213"/>
        <end position="276"/>
    </location>
</feature>
<dbReference type="InterPro" id="IPR036890">
    <property type="entry name" value="HATPase_C_sf"/>
</dbReference>
<keyword evidence="5" id="KW-0547">Nucleotide-binding</keyword>